<dbReference type="Proteomes" id="UP000046392">
    <property type="component" value="Unplaced"/>
</dbReference>
<name>A0A0N5B6K8_STREA</name>
<evidence type="ECO:0000256" key="1">
    <source>
        <dbReference type="SAM" id="SignalP"/>
    </source>
</evidence>
<feature type="signal peptide" evidence="1">
    <location>
        <begin position="1"/>
        <end position="17"/>
    </location>
</feature>
<keyword evidence="2" id="KW-1185">Reference proteome</keyword>
<reference evidence="3" key="1">
    <citation type="submission" date="2017-02" db="UniProtKB">
        <authorList>
            <consortium name="WormBaseParasite"/>
        </authorList>
    </citation>
    <scope>IDENTIFICATION</scope>
</reference>
<dbReference type="AlphaFoldDB" id="A0A0N5B6K8"/>
<dbReference type="WBParaSite" id="SPAL_0000169600.1">
    <property type="protein sequence ID" value="SPAL_0000169600.1"/>
    <property type="gene ID" value="SPAL_0000169600"/>
</dbReference>
<protein>
    <submittedName>
        <fullName evidence="3">Uncharacterized protein</fullName>
    </submittedName>
</protein>
<organism evidence="2 3">
    <name type="scientific">Strongyloides papillosus</name>
    <name type="common">Intestinal threadworm</name>
    <dbReference type="NCBI Taxonomy" id="174720"/>
    <lineage>
        <taxon>Eukaryota</taxon>
        <taxon>Metazoa</taxon>
        <taxon>Ecdysozoa</taxon>
        <taxon>Nematoda</taxon>
        <taxon>Chromadorea</taxon>
        <taxon>Rhabditida</taxon>
        <taxon>Tylenchina</taxon>
        <taxon>Panagrolaimomorpha</taxon>
        <taxon>Strongyloidoidea</taxon>
        <taxon>Strongyloididae</taxon>
        <taxon>Strongyloides</taxon>
    </lineage>
</organism>
<feature type="chain" id="PRO_5005894020" evidence="1">
    <location>
        <begin position="18"/>
        <end position="230"/>
    </location>
</feature>
<proteinExistence type="predicted"/>
<accession>A0A0N5B6K8</accession>
<evidence type="ECO:0000313" key="2">
    <source>
        <dbReference type="Proteomes" id="UP000046392"/>
    </source>
</evidence>
<sequence length="230" mass="27631">MILTLFLLNIYFLFVMAGETNNMIYYNNRNVNKKFYRKSNSPSSSILYTSRFQLKNRNNNAINQPVKKQSYTKTKQNFRYYAIATQPVSKKAPLQTLPNIKYTYTKHVPYQYYYKNTNVGPTLPYKYNINSNYARPYQYNYYQRSPYYTPYYYNYYSRPQTPQYNYYSTPQTSQYNYYSTPQTSQYNYAPKPSPLLSALQQEYTYPHKGHGFFGNELAQFWIVCHDCPRG</sequence>
<evidence type="ECO:0000313" key="3">
    <source>
        <dbReference type="WBParaSite" id="SPAL_0000169600.1"/>
    </source>
</evidence>
<keyword evidence="1" id="KW-0732">Signal</keyword>